<dbReference type="HOGENOM" id="CLU_2157252_0_0_12"/>
<dbReference type="RefSeq" id="WP_002670854.1">
    <property type="nucleotide sequence ID" value="NZ_CM001794.1"/>
</dbReference>
<dbReference type="PATRIC" id="fig|999431.4.peg.1761"/>
<organism evidence="1">
    <name type="scientific">Treponema denticola H1-T</name>
    <dbReference type="NCBI Taxonomy" id="999431"/>
    <lineage>
        <taxon>Bacteria</taxon>
        <taxon>Pseudomonadati</taxon>
        <taxon>Spirochaetota</taxon>
        <taxon>Spirochaetia</taxon>
        <taxon>Spirochaetales</taxon>
        <taxon>Treponemataceae</taxon>
        <taxon>Treponema</taxon>
    </lineage>
</organism>
<dbReference type="EMBL" id="AGDW01000019">
    <property type="protein sequence ID" value="EMB29680.1"/>
    <property type="molecule type" value="Genomic_DNA"/>
</dbReference>
<accession>M2BJX2</accession>
<reference evidence="1" key="1">
    <citation type="submission" date="2012-01" db="EMBL/GenBank/DDBJ databases">
        <title>The Genome Sequence of Treponema denticola H1-T.</title>
        <authorList>
            <consortium name="The Broad Institute Genome Sequencing Platform"/>
            <person name="Earl A."/>
            <person name="Ward D."/>
            <person name="Feldgarden M."/>
            <person name="Gevers D."/>
            <person name="Blanton J.M."/>
            <person name="Fenno C.J."/>
            <person name="Baranova O.V."/>
            <person name="Mathney J."/>
            <person name="Dewhirst F.E."/>
            <person name="Izard J."/>
            <person name="Young S.K."/>
            <person name="Zeng Q."/>
            <person name="Gargeya S."/>
            <person name="Fitzgerald M."/>
            <person name="Haas B."/>
            <person name="Abouelleil A."/>
            <person name="Alvarado L."/>
            <person name="Arachchi H.M."/>
            <person name="Berlin A."/>
            <person name="Chapman S.B."/>
            <person name="Gearin G."/>
            <person name="Goldberg J."/>
            <person name="Griggs A."/>
            <person name="Gujja S."/>
            <person name="Hansen M."/>
            <person name="Heiman D."/>
            <person name="Howarth C."/>
            <person name="Larimer J."/>
            <person name="Lui A."/>
            <person name="MacDonald P.J.P."/>
            <person name="McCowen C."/>
            <person name="Montmayeur A."/>
            <person name="Murphy C."/>
            <person name="Neiman D."/>
            <person name="Pearson M."/>
            <person name="Priest M."/>
            <person name="Roberts A."/>
            <person name="Saif S."/>
            <person name="Shea T."/>
            <person name="Sisk P."/>
            <person name="Stolte C."/>
            <person name="Sykes S."/>
            <person name="Wortman J."/>
            <person name="Nusbaum C."/>
            <person name="Birren B."/>
        </authorList>
    </citation>
    <scope>NUCLEOTIDE SEQUENCE [LARGE SCALE GENOMIC DNA]</scope>
    <source>
        <strain evidence="1">H1-T</strain>
    </source>
</reference>
<gene>
    <name evidence="1" type="ORF">HMPREF9725_01707</name>
</gene>
<evidence type="ECO:0000313" key="1">
    <source>
        <dbReference type="EMBL" id="EMB29680.1"/>
    </source>
</evidence>
<dbReference type="AlphaFoldDB" id="M2BJX2"/>
<sequence length="111" mass="12997">MKGTHNQAFLIAQEKYFLTGQEIYLNEIYDLVCNLAQRYIINYGKNKKVFIKDVEEKAHDVASAIIERKFIRKVGKPIDKLTSYIYKDCLHEIVKDAGYERMTNGYTEILL</sequence>
<dbReference type="Proteomes" id="UP000011708">
    <property type="component" value="Chromosome"/>
</dbReference>
<comment type="caution">
    <text evidence="1">The sequence shown here is derived from an EMBL/GenBank/DDBJ whole genome shotgun (WGS) entry which is preliminary data.</text>
</comment>
<name>M2BJX2_TREDN</name>
<proteinExistence type="predicted"/>
<protein>
    <submittedName>
        <fullName evidence="1">Uncharacterized protein</fullName>
    </submittedName>
</protein>